<name>A0A382WFH8_9ZZZZ</name>
<dbReference type="PANTHER" id="PTHR37489">
    <property type="entry name" value="DUF3500 DOMAIN-CONTAINING PROTEIN"/>
    <property type="match status" value="1"/>
</dbReference>
<evidence type="ECO:0008006" key="2">
    <source>
        <dbReference type="Google" id="ProtNLM"/>
    </source>
</evidence>
<reference evidence="1" key="1">
    <citation type="submission" date="2018-05" db="EMBL/GenBank/DDBJ databases">
        <authorList>
            <person name="Lanie J.A."/>
            <person name="Ng W.-L."/>
            <person name="Kazmierczak K.M."/>
            <person name="Andrzejewski T.M."/>
            <person name="Davidsen T.M."/>
            <person name="Wayne K.J."/>
            <person name="Tettelin H."/>
            <person name="Glass J.I."/>
            <person name="Rusch D."/>
            <person name="Podicherti R."/>
            <person name="Tsui H.-C.T."/>
            <person name="Winkler M.E."/>
        </authorList>
    </citation>
    <scope>NUCLEOTIDE SEQUENCE</scope>
</reference>
<accession>A0A382WFH8</accession>
<dbReference type="Pfam" id="PF12006">
    <property type="entry name" value="DUF3500"/>
    <property type="match status" value="1"/>
</dbReference>
<organism evidence="1">
    <name type="scientific">marine metagenome</name>
    <dbReference type="NCBI Taxonomy" id="408172"/>
    <lineage>
        <taxon>unclassified sequences</taxon>
        <taxon>metagenomes</taxon>
        <taxon>ecological metagenomes</taxon>
    </lineage>
</organism>
<gene>
    <name evidence="1" type="ORF">METZ01_LOCUS409979</name>
</gene>
<dbReference type="InterPro" id="IPR021889">
    <property type="entry name" value="DUF3500"/>
</dbReference>
<dbReference type="EMBL" id="UINC01159179">
    <property type="protein sequence ID" value="SVD57125.1"/>
    <property type="molecule type" value="Genomic_DNA"/>
</dbReference>
<dbReference type="AlphaFoldDB" id="A0A382WFH8"/>
<sequence>MGTKTAAANMRSACTALTDTFTEGQSDKASYPYMDAERVYWYYAPINRHGLPLRDMSESQQHLTYQLMKTGLSEEGNKRAVQIIDHEQILGIIEKETKVIMWERDPQLYFFTVFGDPESDQPWGWRIEGHHLSLHFSIWKDDIISSTPFFFGANPAEVQKGPKKGLRILGPREDLALE</sequence>
<evidence type="ECO:0000313" key="1">
    <source>
        <dbReference type="EMBL" id="SVD57125.1"/>
    </source>
</evidence>
<feature type="non-terminal residue" evidence="1">
    <location>
        <position position="178"/>
    </location>
</feature>
<protein>
    <recommendedName>
        <fullName evidence="2">DUF3500 domain-containing protein</fullName>
    </recommendedName>
</protein>
<dbReference type="PANTHER" id="PTHR37489:SF1">
    <property type="entry name" value="DUF3500 DOMAIN-CONTAINING PROTEIN"/>
    <property type="match status" value="1"/>
</dbReference>
<proteinExistence type="predicted"/>